<evidence type="ECO:0000256" key="2">
    <source>
        <dbReference type="ARBA" id="ARBA00022448"/>
    </source>
</evidence>
<sequence>MTVEPRRDVLAEPAFARLWAAATLSGLGSAVTTVAVPVLLVSVLHATPVQLGVVNAVQLLPYLLFGLVVGVVLDRVRRRPVLVWTSVARAAALAVVPVAWWADALSLPLVTATLFVFGLLSLVGTAASQAFLPSVVAPDRLLPANARLDQSAAVAQTGGPAAGGALVGLLGAPVALLVDAVSYLVDAVLVARIAVEETVVAPVVRERVRDQVADGLRWAYGHRSLAPMAWSTHVWFFGNAVALTVFPLLALRELGLSSLGYGLLLAGTGVGALAGASGAATAGHAWGPGRVVASARLGYPVAWALIALAPAGGGARTWTVLAAGSVLGGVVAGLENANEMAYRQVVTPARLQGRTNATLRSANRSAAVAGALVGGVVASAWGYRASLWLAVAVFGAAALVVVLSPARTARYDDVN</sequence>
<feature type="transmembrane region" description="Helical" evidence="7">
    <location>
        <begin position="108"/>
        <end position="132"/>
    </location>
</feature>
<dbReference type="PANTHER" id="PTHR23513:SF6">
    <property type="entry name" value="MAJOR FACILITATOR SUPERFAMILY ASSOCIATED DOMAIN-CONTAINING PROTEIN"/>
    <property type="match status" value="1"/>
</dbReference>
<evidence type="ECO:0000256" key="3">
    <source>
        <dbReference type="ARBA" id="ARBA00022475"/>
    </source>
</evidence>
<name>A0A5P9QC67_9MICO</name>
<dbReference type="EMBL" id="CP045529">
    <property type="protein sequence ID" value="QFU98045.1"/>
    <property type="molecule type" value="Genomic_DNA"/>
</dbReference>
<dbReference type="InterPro" id="IPR036259">
    <property type="entry name" value="MFS_trans_sf"/>
</dbReference>
<dbReference type="EC" id="4.3.2.2" evidence="9"/>
<dbReference type="Pfam" id="PF05977">
    <property type="entry name" value="MFS_3"/>
    <property type="match status" value="1"/>
</dbReference>
<evidence type="ECO:0000256" key="7">
    <source>
        <dbReference type="SAM" id="Phobius"/>
    </source>
</evidence>
<evidence type="ECO:0000256" key="4">
    <source>
        <dbReference type="ARBA" id="ARBA00022692"/>
    </source>
</evidence>
<dbReference type="PROSITE" id="PS50850">
    <property type="entry name" value="MFS"/>
    <property type="match status" value="1"/>
</dbReference>
<accession>A0A5P9QC67</accession>
<keyword evidence="5 7" id="KW-1133">Transmembrane helix</keyword>
<feature type="transmembrane region" description="Helical" evidence="7">
    <location>
        <begin position="233"/>
        <end position="252"/>
    </location>
</feature>
<evidence type="ECO:0000256" key="5">
    <source>
        <dbReference type="ARBA" id="ARBA00022989"/>
    </source>
</evidence>
<keyword evidence="3" id="KW-1003">Cell membrane</keyword>
<dbReference type="GO" id="GO:0005886">
    <property type="term" value="C:plasma membrane"/>
    <property type="evidence" value="ECO:0007669"/>
    <property type="project" value="UniProtKB-SubCell"/>
</dbReference>
<dbReference type="AlphaFoldDB" id="A0A5P9QC67"/>
<proteinExistence type="predicted"/>
<dbReference type="GO" id="GO:0022857">
    <property type="term" value="F:transmembrane transporter activity"/>
    <property type="evidence" value="ECO:0007669"/>
    <property type="project" value="InterPro"/>
</dbReference>
<dbReference type="RefSeq" id="WP_153022152.1">
    <property type="nucleotide sequence ID" value="NZ_BAABIH010000028.1"/>
</dbReference>
<evidence type="ECO:0000313" key="9">
    <source>
        <dbReference type="EMBL" id="QFU98045.1"/>
    </source>
</evidence>
<dbReference type="InterPro" id="IPR020846">
    <property type="entry name" value="MFS_dom"/>
</dbReference>
<keyword evidence="2" id="KW-0813">Transport</keyword>
<keyword evidence="4 7" id="KW-0812">Transmembrane</keyword>
<comment type="subcellular location">
    <subcellularLocation>
        <location evidence="1">Cell membrane</location>
        <topology evidence="1">Multi-pass membrane protein</topology>
    </subcellularLocation>
</comment>
<dbReference type="KEGG" id="lxl:KDY119_01551"/>
<keyword evidence="6 7" id="KW-0472">Membrane</keyword>
<feature type="domain" description="Major facilitator superfamily (MFS) profile" evidence="8">
    <location>
        <begin position="224"/>
        <end position="415"/>
    </location>
</feature>
<keyword evidence="9" id="KW-0456">Lyase</keyword>
<evidence type="ECO:0000256" key="6">
    <source>
        <dbReference type="ARBA" id="ARBA00023136"/>
    </source>
</evidence>
<reference evidence="9 10" key="1">
    <citation type="submission" date="2019-10" db="EMBL/GenBank/DDBJ databases">
        <title>Genome sequence of Luteimicrobium xylanilyticum HY-24.</title>
        <authorList>
            <person name="Kim D.Y."/>
            <person name="Park H.-Y."/>
        </authorList>
    </citation>
    <scope>NUCLEOTIDE SEQUENCE [LARGE SCALE GENOMIC DNA]</scope>
    <source>
        <strain evidence="9 10">HY-24</strain>
    </source>
</reference>
<dbReference type="Proteomes" id="UP000326702">
    <property type="component" value="Chromosome"/>
</dbReference>
<dbReference type="PANTHER" id="PTHR23513">
    <property type="entry name" value="INTEGRAL MEMBRANE EFFLUX PROTEIN-RELATED"/>
    <property type="match status" value="1"/>
</dbReference>
<dbReference type="InterPro" id="IPR010290">
    <property type="entry name" value="TM_effector"/>
</dbReference>
<feature type="transmembrane region" description="Helical" evidence="7">
    <location>
        <begin position="387"/>
        <end position="406"/>
    </location>
</feature>
<feature type="transmembrane region" description="Helical" evidence="7">
    <location>
        <begin position="258"/>
        <end position="279"/>
    </location>
</feature>
<feature type="transmembrane region" description="Helical" evidence="7">
    <location>
        <begin position="315"/>
        <end position="334"/>
    </location>
</feature>
<feature type="transmembrane region" description="Helical" evidence="7">
    <location>
        <begin position="81"/>
        <end position="102"/>
    </location>
</feature>
<feature type="transmembrane region" description="Helical" evidence="7">
    <location>
        <begin position="21"/>
        <end position="44"/>
    </location>
</feature>
<evidence type="ECO:0000313" key="10">
    <source>
        <dbReference type="Proteomes" id="UP000326702"/>
    </source>
</evidence>
<dbReference type="CDD" id="cd06173">
    <property type="entry name" value="MFS_MefA_like"/>
    <property type="match status" value="1"/>
</dbReference>
<dbReference type="OrthoDB" id="9815525at2"/>
<dbReference type="GO" id="GO:0016829">
    <property type="term" value="F:lyase activity"/>
    <property type="evidence" value="ECO:0007669"/>
    <property type="project" value="UniProtKB-KW"/>
</dbReference>
<evidence type="ECO:0000259" key="8">
    <source>
        <dbReference type="PROSITE" id="PS50850"/>
    </source>
</evidence>
<feature type="transmembrane region" description="Helical" evidence="7">
    <location>
        <begin position="362"/>
        <end position="381"/>
    </location>
</feature>
<dbReference type="Gene3D" id="1.20.1250.20">
    <property type="entry name" value="MFS general substrate transporter like domains"/>
    <property type="match status" value="1"/>
</dbReference>
<evidence type="ECO:0000256" key="1">
    <source>
        <dbReference type="ARBA" id="ARBA00004651"/>
    </source>
</evidence>
<organism evidence="9 10">
    <name type="scientific">Luteimicrobium xylanilyticum</name>
    <dbReference type="NCBI Taxonomy" id="1133546"/>
    <lineage>
        <taxon>Bacteria</taxon>
        <taxon>Bacillati</taxon>
        <taxon>Actinomycetota</taxon>
        <taxon>Actinomycetes</taxon>
        <taxon>Micrococcales</taxon>
        <taxon>Luteimicrobium</taxon>
    </lineage>
</organism>
<gene>
    <name evidence="9" type="ORF">KDY119_01551</name>
</gene>
<protein>
    <submittedName>
        <fullName evidence="9">Adenylosuccinate lyase</fullName>
        <ecNumber evidence="9">4.3.2.2</ecNumber>
    </submittedName>
</protein>
<feature type="transmembrane region" description="Helical" evidence="7">
    <location>
        <begin position="56"/>
        <end position="74"/>
    </location>
</feature>
<dbReference type="SUPFAM" id="SSF103473">
    <property type="entry name" value="MFS general substrate transporter"/>
    <property type="match status" value="1"/>
</dbReference>
<keyword evidence="10" id="KW-1185">Reference proteome</keyword>